<accession>A0A8T0SU84</accession>
<comment type="caution">
    <text evidence="1">The sequence shown here is derived from an EMBL/GenBank/DDBJ whole genome shotgun (WGS) entry which is preliminary data.</text>
</comment>
<dbReference type="Proteomes" id="UP000823388">
    <property type="component" value="Chromosome 5K"/>
</dbReference>
<keyword evidence="2" id="KW-1185">Reference proteome</keyword>
<dbReference type="AlphaFoldDB" id="A0A8T0SU84"/>
<organism evidence="1 2">
    <name type="scientific">Panicum virgatum</name>
    <name type="common">Blackwell switchgrass</name>
    <dbReference type="NCBI Taxonomy" id="38727"/>
    <lineage>
        <taxon>Eukaryota</taxon>
        <taxon>Viridiplantae</taxon>
        <taxon>Streptophyta</taxon>
        <taxon>Embryophyta</taxon>
        <taxon>Tracheophyta</taxon>
        <taxon>Spermatophyta</taxon>
        <taxon>Magnoliopsida</taxon>
        <taxon>Liliopsida</taxon>
        <taxon>Poales</taxon>
        <taxon>Poaceae</taxon>
        <taxon>PACMAD clade</taxon>
        <taxon>Panicoideae</taxon>
        <taxon>Panicodae</taxon>
        <taxon>Paniceae</taxon>
        <taxon>Panicinae</taxon>
        <taxon>Panicum</taxon>
        <taxon>Panicum sect. Hiantes</taxon>
    </lineage>
</organism>
<dbReference type="EMBL" id="CM029045">
    <property type="protein sequence ID" value="KAG2599689.1"/>
    <property type="molecule type" value="Genomic_DNA"/>
</dbReference>
<evidence type="ECO:0000313" key="1">
    <source>
        <dbReference type="EMBL" id="KAG2599689.1"/>
    </source>
</evidence>
<name>A0A8T0SU84_PANVG</name>
<evidence type="ECO:0000313" key="2">
    <source>
        <dbReference type="Proteomes" id="UP000823388"/>
    </source>
</evidence>
<gene>
    <name evidence="1" type="ORF">PVAP13_5KG420270</name>
</gene>
<protein>
    <submittedName>
        <fullName evidence="1">Uncharacterized protein</fullName>
    </submittedName>
</protein>
<sequence length="101" mass="11174">MSGSCGPKLHCHPAVAFSCPNAPPLLRRPPSAPSHQAPVRCICNEGKPSRHLHLPCRMRLLLALHSLAVDTHRPRRFLFRLSLAGCAPGEIVDLWIRTMAR</sequence>
<reference evidence="1" key="1">
    <citation type="submission" date="2020-05" db="EMBL/GenBank/DDBJ databases">
        <title>WGS assembly of Panicum virgatum.</title>
        <authorList>
            <person name="Lovell J.T."/>
            <person name="Jenkins J."/>
            <person name="Shu S."/>
            <person name="Juenger T.E."/>
            <person name="Schmutz J."/>
        </authorList>
    </citation>
    <scope>NUCLEOTIDE SEQUENCE</scope>
    <source>
        <strain evidence="1">AP13</strain>
    </source>
</reference>
<proteinExistence type="predicted"/>